<dbReference type="EMBL" id="JARXIC010000001">
    <property type="protein sequence ID" value="MDQ8192808.1"/>
    <property type="molecule type" value="Genomic_DNA"/>
</dbReference>
<reference evidence="1 2" key="1">
    <citation type="submission" date="2023-04" db="EMBL/GenBank/DDBJ databases">
        <title>A novel bacteria isolated from coastal sediment.</title>
        <authorList>
            <person name="Liu X.-J."/>
            <person name="Du Z.-J."/>
        </authorList>
    </citation>
    <scope>NUCLEOTIDE SEQUENCE [LARGE SCALE GENOMIC DNA]</scope>
    <source>
        <strain evidence="1 2">SDUM461004</strain>
    </source>
</reference>
<evidence type="ECO:0000313" key="2">
    <source>
        <dbReference type="Proteomes" id="UP001243717"/>
    </source>
</evidence>
<evidence type="ECO:0000313" key="1">
    <source>
        <dbReference type="EMBL" id="MDQ8192808.1"/>
    </source>
</evidence>
<proteinExistence type="predicted"/>
<gene>
    <name evidence="1" type="ORF">QEH59_00125</name>
</gene>
<dbReference type="Proteomes" id="UP001243717">
    <property type="component" value="Unassembled WGS sequence"/>
</dbReference>
<accession>A0ABU1ADU5</accession>
<comment type="caution">
    <text evidence="1">The sequence shown here is derived from an EMBL/GenBank/DDBJ whole genome shotgun (WGS) entry which is preliminary data.</text>
</comment>
<name>A0ABU1ADU5_9BACT</name>
<dbReference type="RefSeq" id="WP_308983318.1">
    <property type="nucleotide sequence ID" value="NZ_JARXIC010000001.1"/>
</dbReference>
<keyword evidence="2" id="KW-1185">Reference proteome</keyword>
<sequence length="556" mass="63410">MKNVLSISFISLVFGFITIQSWCGAEQVKENMHFHYWRPDGIERVTSAHMSPKGGSHQVSQEISEWQQLGVVPQRWRGGIWAYRKGYDTPETLAEYWVKPVEDGWPGILIDEITQEGNLREVAGKALIKAREMAPDLMIAVYVVPGITDHDFIEGLRSAADLVLIESYLGSARTEYRWIETRYQSAIENGLEDKSVLVLGLGGKWITTQRELCRQLHFIRYYFPEMPGIAFFGSTNPAMVKWLNAELKLFYENPVLLVELVDDKQAIVRNIGRSTAKSAQIMFAIDGRNQTIENRSYEITLIEPGDEYTLNLNGKNNKGISYYGSDYLVLAKPEIWEDEPFSLRASLSEPDLSSGPDWSWKQLSVVYEDDSLKRNKKGYIESVSMPVPAVLANSKFAFRTTFQLDRSDRYAHVRLILEQKGSDVSNTLTLYRTAKEPGAMWDWKSKTASGDWVHEALPFYIPVGEQMTLTMVYDPERGMRFTLSNADSDHIYWDTGDVEVPSEIYFDQLRLQVRADTEKSNIEFLRDGSVRLVGAAKNEESELLLQRIEFGVPLAK</sequence>
<protein>
    <submittedName>
        <fullName evidence="1">Uncharacterized protein</fullName>
    </submittedName>
</protein>
<organism evidence="1 2">
    <name type="scientific">Thalassobacterium sedimentorum</name>
    <dbReference type="NCBI Taxonomy" id="3041258"/>
    <lineage>
        <taxon>Bacteria</taxon>
        <taxon>Pseudomonadati</taxon>
        <taxon>Verrucomicrobiota</taxon>
        <taxon>Opitutia</taxon>
        <taxon>Puniceicoccales</taxon>
        <taxon>Coraliomargaritaceae</taxon>
        <taxon>Thalassobacterium</taxon>
    </lineage>
</organism>